<evidence type="ECO:0000313" key="1">
    <source>
        <dbReference type="EMBL" id="JAC74843.1"/>
    </source>
</evidence>
<organism evidence="1">
    <name type="scientific">Tetraselmis sp. GSL018</name>
    <dbReference type="NCBI Taxonomy" id="582737"/>
    <lineage>
        <taxon>Eukaryota</taxon>
        <taxon>Viridiplantae</taxon>
        <taxon>Chlorophyta</taxon>
        <taxon>core chlorophytes</taxon>
        <taxon>Chlorodendrophyceae</taxon>
        <taxon>Chlorodendrales</taxon>
        <taxon>Chlorodendraceae</taxon>
        <taxon>Tetraselmis</taxon>
    </lineage>
</organism>
<name>A0A061RS95_9CHLO</name>
<feature type="non-terminal residue" evidence="1">
    <location>
        <position position="1"/>
    </location>
</feature>
<reference evidence="1" key="1">
    <citation type="submission" date="2014-05" db="EMBL/GenBank/DDBJ databases">
        <title>The transcriptome of the halophilic microalga Tetraselmis sp. GSL018 isolated from the Great Salt Lake, Utah.</title>
        <authorList>
            <person name="Jinkerson R.E."/>
            <person name="D'Adamo S."/>
            <person name="Posewitz M.C."/>
        </authorList>
    </citation>
    <scope>NUCLEOTIDE SEQUENCE</scope>
    <source>
        <strain evidence="1">GSL018</strain>
    </source>
</reference>
<accession>A0A061RS95</accession>
<proteinExistence type="predicted"/>
<sequence length="48" mass="4832">VLYGIFPAAPPADLKSGCPPGPFSLSAPPLFPAPAPSKHALCPPLPLL</sequence>
<dbReference type="EMBL" id="GBEZ01010885">
    <property type="protein sequence ID" value="JAC74843.1"/>
    <property type="molecule type" value="Transcribed_RNA"/>
</dbReference>
<dbReference type="AlphaFoldDB" id="A0A061RS95"/>
<gene>
    <name evidence="1" type="ORF">TSPGSL018_24839</name>
</gene>
<protein>
    <submittedName>
        <fullName evidence="1">Uncharacterized protein</fullName>
    </submittedName>
</protein>